<protein>
    <recommendedName>
        <fullName evidence="3">Glucose-methanol-choline oxidoreductase C-terminal domain-containing protein</fullName>
    </recommendedName>
</protein>
<proteinExistence type="predicted"/>
<evidence type="ECO:0000313" key="2">
    <source>
        <dbReference type="Proteomes" id="UP000463951"/>
    </source>
</evidence>
<dbReference type="EMBL" id="AP019620">
    <property type="protein sequence ID" value="BBJ47313.1"/>
    <property type="molecule type" value="Genomic_DNA"/>
</dbReference>
<name>A0A499UZ00_9ACTN</name>
<sequence length="63" mass="6331">MASSCRPAAKRTPDVAVHGGGLYVLDGALLLGTSRACNASMTIAAVAERAMDAITAQDIGTIV</sequence>
<dbReference type="AlphaFoldDB" id="A0A499UZ00"/>
<dbReference type="Gene3D" id="3.50.50.60">
    <property type="entry name" value="FAD/NAD(P)-binding domain"/>
    <property type="match status" value="1"/>
</dbReference>
<organism evidence="1 2">
    <name type="scientific">Streptomyces antimycoticus</name>
    <dbReference type="NCBI Taxonomy" id="68175"/>
    <lineage>
        <taxon>Bacteria</taxon>
        <taxon>Bacillati</taxon>
        <taxon>Actinomycetota</taxon>
        <taxon>Actinomycetes</taxon>
        <taxon>Kitasatosporales</taxon>
        <taxon>Streptomycetaceae</taxon>
        <taxon>Streptomyces</taxon>
        <taxon>Streptomyces violaceusniger group</taxon>
    </lineage>
</organism>
<reference evidence="1 2" key="1">
    <citation type="journal article" date="2020" name="Int. J. Syst. Evol. Microbiol.">
        <title>Reclassification of Streptomyces castelarensis and Streptomyces sporoclivatus as later heterotypic synonyms of Streptomyces antimycoticus.</title>
        <authorList>
            <person name="Komaki H."/>
            <person name="Tamura T."/>
        </authorList>
    </citation>
    <scope>NUCLEOTIDE SEQUENCE [LARGE SCALE GENOMIC DNA]</scope>
    <source>
        <strain evidence="1 2">NBRC 100767</strain>
    </source>
</reference>
<dbReference type="InterPro" id="IPR036188">
    <property type="entry name" value="FAD/NAD-bd_sf"/>
</dbReference>
<evidence type="ECO:0000313" key="1">
    <source>
        <dbReference type="EMBL" id="BBJ47313.1"/>
    </source>
</evidence>
<evidence type="ECO:0008006" key="3">
    <source>
        <dbReference type="Google" id="ProtNLM"/>
    </source>
</evidence>
<dbReference type="Proteomes" id="UP000463951">
    <property type="component" value="Chromosome"/>
</dbReference>
<accession>A0A499UZ00</accession>
<gene>
    <name evidence="1" type="ORF">SSPO_100310</name>
</gene>